<feature type="compositionally biased region" description="Basic and acidic residues" evidence="1">
    <location>
        <begin position="211"/>
        <end position="227"/>
    </location>
</feature>
<dbReference type="Proteomes" id="UP000887561">
    <property type="component" value="Unplaced"/>
</dbReference>
<keyword evidence="2" id="KW-1185">Reference proteome</keyword>
<organism evidence="2 3">
    <name type="scientific">Meloidogyne javanica</name>
    <name type="common">Root-knot nematode worm</name>
    <dbReference type="NCBI Taxonomy" id="6303"/>
    <lineage>
        <taxon>Eukaryota</taxon>
        <taxon>Metazoa</taxon>
        <taxon>Ecdysozoa</taxon>
        <taxon>Nematoda</taxon>
        <taxon>Chromadorea</taxon>
        <taxon>Rhabditida</taxon>
        <taxon>Tylenchina</taxon>
        <taxon>Tylenchomorpha</taxon>
        <taxon>Tylenchoidea</taxon>
        <taxon>Meloidogynidae</taxon>
        <taxon>Meloidogyninae</taxon>
        <taxon>Meloidogyne</taxon>
        <taxon>Meloidogyne incognita group</taxon>
    </lineage>
</organism>
<reference evidence="3" key="1">
    <citation type="submission" date="2022-11" db="UniProtKB">
        <authorList>
            <consortium name="WormBaseParasite"/>
        </authorList>
    </citation>
    <scope>IDENTIFICATION</scope>
</reference>
<dbReference type="AlphaFoldDB" id="A0A915N5E9"/>
<feature type="compositionally biased region" description="Basic and acidic residues" evidence="1">
    <location>
        <begin position="193"/>
        <end position="204"/>
    </location>
</feature>
<dbReference type="WBParaSite" id="scaffold6_cov291.g15">
    <property type="protein sequence ID" value="scaffold6_cov291.g15"/>
    <property type="gene ID" value="scaffold6_cov291.g15"/>
</dbReference>
<evidence type="ECO:0000313" key="2">
    <source>
        <dbReference type="Proteomes" id="UP000887561"/>
    </source>
</evidence>
<name>A0A915N5E9_MELJA</name>
<evidence type="ECO:0000313" key="3">
    <source>
        <dbReference type="WBParaSite" id="scaffold6_cov291.g15"/>
    </source>
</evidence>
<feature type="compositionally biased region" description="Polar residues" evidence="1">
    <location>
        <begin position="81"/>
        <end position="117"/>
    </location>
</feature>
<feature type="region of interest" description="Disordered" evidence="1">
    <location>
        <begin position="1"/>
        <end position="227"/>
    </location>
</feature>
<accession>A0A915N5E9</accession>
<protein>
    <submittedName>
        <fullName evidence="3">Uncharacterized protein</fullName>
    </submittedName>
</protein>
<sequence>MTHGQMDDDEINDAQQGVSNWQLEEGELQPEQGRAPQKGGPRKEMRIPGRKVPTKQEKAAYQIGQLIPLGGRNKRPPTKFEINSPSKHLQRAISFQNEEFNSPGKSLQKSASFSYSKTSEKQSARRAMQFGGAASNSSRKELKQSASFPKNREGKIIRRASPFIGEGSRHRPQAIQEPEEVKIVGMEEDEPQDEHPSNFKNDEHSSDDDESIGRKMRNVDDFYRNDD</sequence>
<evidence type="ECO:0000256" key="1">
    <source>
        <dbReference type="SAM" id="MobiDB-lite"/>
    </source>
</evidence>
<proteinExistence type="predicted"/>